<keyword evidence="3" id="KW-0804">Transcription</keyword>
<gene>
    <name evidence="7" type="ORF">DCAF_LOCUS18367</name>
</gene>
<feature type="domain" description="BHLH" evidence="6">
    <location>
        <begin position="77"/>
        <end position="126"/>
    </location>
</feature>
<evidence type="ECO:0000256" key="3">
    <source>
        <dbReference type="ARBA" id="ARBA00023163"/>
    </source>
</evidence>
<accession>A0AAV1S5N1</accession>
<dbReference type="InterPro" id="IPR036638">
    <property type="entry name" value="HLH_DNA-bd_sf"/>
</dbReference>
<feature type="compositionally biased region" description="Polar residues" evidence="5">
    <location>
        <begin position="62"/>
        <end position="71"/>
    </location>
</feature>
<reference evidence="7 8" key="1">
    <citation type="submission" date="2024-01" db="EMBL/GenBank/DDBJ databases">
        <authorList>
            <person name="Waweru B."/>
        </authorList>
    </citation>
    <scope>NUCLEOTIDE SEQUENCE [LARGE SCALE GENOMIC DNA]</scope>
</reference>
<evidence type="ECO:0000313" key="7">
    <source>
        <dbReference type="EMBL" id="CAK7345702.1"/>
    </source>
</evidence>
<evidence type="ECO:0000256" key="2">
    <source>
        <dbReference type="ARBA" id="ARBA00023015"/>
    </source>
</evidence>
<evidence type="ECO:0000256" key="1">
    <source>
        <dbReference type="ARBA" id="ARBA00004123"/>
    </source>
</evidence>
<keyword evidence="2" id="KW-0805">Transcription regulation</keyword>
<dbReference type="PROSITE" id="PS50888">
    <property type="entry name" value="BHLH"/>
    <property type="match status" value="1"/>
</dbReference>
<dbReference type="InterPro" id="IPR051358">
    <property type="entry name" value="TF_AMS/ICE1/BHLH6-like"/>
</dbReference>
<dbReference type="SMART" id="SM00353">
    <property type="entry name" value="HLH"/>
    <property type="match status" value="1"/>
</dbReference>
<evidence type="ECO:0000259" key="6">
    <source>
        <dbReference type="PROSITE" id="PS50888"/>
    </source>
</evidence>
<name>A0AAV1S5N1_9ROSI</name>
<sequence length="244" mass="27775">MNEKAKAPIASKASFMFSLPCQPNPRSMETVENMAEYQNYWEMTKMFWNDELINSWATNQASTKSYDSSSPDGAASIRATKNIDSERKRRKKLNDKLLALREAVPKISKLDKASIVKDAIEYIQDLQEQERRLQAEIMELESEKLKKDPGYEFEQELPFKVTSMGEKILLVSLTCSEARDAMIKICEVFESLKLKIITANATVVSGMIMKTVLIEADVEERDNLKMKIERAISALSGPYNHTSM</sequence>
<evidence type="ECO:0000256" key="4">
    <source>
        <dbReference type="ARBA" id="ARBA00023242"/>
    </source>
</evidence>
<dbReference type="Pfam" id="PF22754">
    <property type="entry name" value="bHLH-TF_ACT-like_plant"/>
    <property type="match status" value="1"/>
</dbReference>
<dbReference type="Proteomes" id="UP001314170">
    <property type="component" value="Unassembled WGS sequence"/>
</dbReference>
<dbReference type="PANTHER" id="PTHR31945">
    <property type="entry name" value="TRANSCRIPTION FACTOR SCREAM2-RELATED"/>
    <property type="match status" value="1"/>
</dbReference>
<dbReference type="GO" id="GO:0003700">
    <property type="term" value="F:DNA-binding transcription factor activity"/>
    <property type="evidence" value="ECO:0007669"/>
    <property type="project" value="TreeGrafter"/>
</dbReference>
<protein>
    <recommendedName>
        <fullName evidence="6">BHLH domain-containing protein</fullName>
    </recommendedName>
</protein>
<dbReference type="GO" id="GO:0046983">
    <property type="term" value="F:protein dimerization activity"/>
    <property type="evidence" value="ECO:0007669"/>
    <property type="project" value="InterPro"/>
</dbReference>
<dbReference type="EMBL" id="CAWUPB010001168">
    <property type="protein sequence ID" value="CAK7345702.1"/>
    <property type="molecule type" value="Genomic_DNA"/>
</dbReference>
<comment type="subcellular location">
    <subcellularLocation>
        <location evidence="1">Nucleus</location>
    </subcellularLocation>
</comment>
<dbReference type="Gene3D" id="4.10.280.10">
    <property type="entry name" value="Helix-loop-helix DNA-binding domain"/>
    <property type="match status" value="1"/>
</dbReference>
<dbReference type="InterPro" id="IPR054502">
    <property type="entry name" value="bHLH-TF_ACT-like_plant"/>
</dbReference>
<feature type="region of interest" description="Disordered" evidence="5">
    <location>
        <begin position="62"/>
        <end position="85"/>
    </location>
</feature>
<dbReference type="PANTHER" id="PTHR31945:SF26">
    <property type="entry name" value="TRANSCRIPTION FACTOR BHLH35"/>
    <property type="match status" value="1"/>
</dbReference>
<keyword evidence="8" id="KW-1185">Reference proteome</keyword>
<dbReference type="GO" id="GO:0005634">
    <property type="term" value="C:nucleus"/>
    <property type="evidence" value="ECO:0007669"/>
    <property type="project" value="UniProtKB-SubCell"/>
</dbReference>
<keyword evidence="4" id="KW-0539">Nucleus</keyword>
<evidence type="ECO:0000313" key="8">
    <source>
        <dbReference type="Proteomes" id="UP001314170"/>
    </source>
</evidence>
<dbReference type="Pfam" id="PF00010">
    <property type="entry name" value="HLH"/>
    <property type="match status" value="1"/>
</dbReference>
<dbReference type="SUPFAM" id="SSF47459">
    <property type="entry name" value="HLH, helix-loop-helix DNA-binding domain"/>
    <property type="match status" value="1"/>
</dbReference>
<comment type="caution">
    <text evidence="7">The sequence shown here is derived from an EMBL/GenBank/DDBJ whole genome shotgun (WGS) entry which is preliminary data.</text>
</comment>
<organism evidence="7 8">
    <name type="scientific">Dovyalis caffra</name>
    <dbReference type="NCBI Taxonomy" id="77055"/>
    <lineage>
        <taxon>Eukaryota</taxon>
        <taxon>Viridiplantae</taxon>
        <taxon>Streptophyta</taxon>
        <taxon>Embryophyta</taxon>
        <taxon>Tracheophyta</taxon>
        <taxon>Spermatophyta</taxon>
        <taxon>Magnoliopsida</taxon>
        <taxon>eudicotyledons</taxon>
        <taxon>Gunneridae</taxon>
        <taxon>Pentapetalae</taxon>
        <taxon>rosids</taxon>
        <taxon>fabids</taxon>
        <taxon>Malpighiales</taxon>
        <taxon>Salicaceae</taxon>
        <taxon>Flacourtieae</taxon>
        <taxon>Dovyalis</taxon>
    </lineage>
</organism>
<dbReference type="AlphaFoldDB" id="A0AAV1S5N1"/>
<dbReference type="InterPro" id="IPR011598">
    <property type="entry name" value="bHLH_dom"/>
</dbReference>
<proteinExistence type="predicted"/>
<evidence type="ECO:0000256" key="5">
    <source>
        <dbReference type="SAM" id="MobiDB-lite"/>
    </source>
</evidence>
<dbReference type="GO" id="GO:0043565">
    <property type="term" value="F:sequence-specific DNA binding"/>
    <property type="evidence" value="ECO:0007669"/>
    <property type="project" value="TreeGrafter"/>
</dbReference>